<comment type="similarity">
    <text evidence="1">Belongs to the glycosyltransferase group 1 family. Glycosyltransferase 4 subfamily.</text>
</comment>
<dbReference type="OrthoDB" id="506201at2"/>
<dbReference type="GO" id="GO:0016757">
    <property type="term" value="F:glycosyltransferase activity"/>
    <property type="evidence" value="ECO:0007669"/>
    <property type="project" value="UniProtKB-KW"/>
</dbReference>
<keyword evidence="2" id="KW-0328">Glycosyltransferase</keyword>
<gene>
    <name evidence="6" type="ORF">FHX75_15270</name>
</gene>
<dbReference type="EMBL" id="VIXA01000005">
    <property type="protein sequence ID" value="TWG11178.1"/>
    <property type="molecule type" value="Genomic_DNA"/>
</dbReference>
<sequence>MRVLYVTWRFPKLSETFVMNEARELLAKGVDVRVVSLRTPEFPPPPDLAERVLQVPAIDLGRGLLSPPLRDIYEDDYRVRLLAPAYAKAIVRALGSWRPDVVHCHFVNRPAPIALKVARDMGVPCTLVAHAGDWIVDCTPRALASKVEHADHVFTISHVTLKSLAEKIGGAGTEKMSVLRASYRFAPSSTDLDLPPRYVISVARLVPKKGLDIAIKAIARARANGAEIPLVIIGAGSELEALRDLAARLHVGDLVRFLGARQTGETQKAILGAQAMLLPCRVLPDGDADGIPVALMEAGAAGISVITTPVAGIGELIQDGVSGCLVAPEDVDAVSDKLIELWRDGAKRERIGRALQAAVREEFAPELQASRLISQWSTLVENHARRP</sequence>
<dbReference type="SUPFAM" id="SSF53756">
    <property type="entry name" value="UDP-Glycosyltransferase/glycogen phosphorylase"/>
    <property type="match status" value="1"/>
</dbReference>
<evidence type="ECO:0000256" key="3">
    <source>
        <dbReference type="ARBA" id="ARBA00022679"/>
    </source>
</evidence>
<evidence type="ECO:0000313" key="6">
    <source>
        <dbReference type="EMBL" id="TWG11178.1"/>
    </source>
</evidence>
<dbReference type="Pfam" id="PF00534">
    <property type="entry name" value="Glycos_transf_1"/>
    <property type="match status" value="1"/>
</dbReference>
<dbReference type="Proteomes" id="UP000319927">
    <property type="component" value="Unassembled WGS sequence"/>
</dbReference>
<evidence type="ECO:0000313" key="7">
    <source>
        <dbReference type="Proteomes" id="UP000319927"/>
    </source>
</evidence>
<evidence type="ECO:0000259" key="5">
    <source>
        <dbReference type="Pfam" id="PF13439"/>
    </source>
</evidence>
<dbReference type="InterPro" id="IPR028098">
    <property type="entry name" value="Glyco_trans_4-like_N"/>
</dbReference>
<name>A0A561VHT0_9ACTN</name>
<dbReference type="PANTHER" id="PTHR12526:SF640">
    <property type="entry name" value="COLANIC ACID BIOSYNTHESIS GLYCOSYLTRANSFERASE WCAL-RELATED"/>
    <property type="match status" value="1"/>
</dbReference>
<comment type="caution">
    <text evidence="6">The sequence shown here is derived from an EMBL/GenBank/DDBJ whole genome shotgun (WGS) entry which is preliminary data.</text>
</comment>
<evidence type="ECO:0000256" key="1">
    <source>
        <dbReference type="ARBA" id="ARBA00009481"/>
    </source>
</evidence>
<dbReference type="Pfam" id="PF13439">
    <property type="entry name" value="Glyco_transf_4"/>
    <property type="match status" value="1"/>
</dbReference>
<protein>
    <submittedName>
        <fullName evidence="6">Glycosyltransferase involved in cell wall biosynthesis</fullName>
    </submittedName>
</protein>
<dbReference type="RefSeq" id="WP_154943429.1">
    <property type="nucleotide sequence ID" value="NZ_VIXA01000005.1"/>
</dbReference>
<feature type="domain" description="Glycosyl transferase family 1" evidence="4">
    <location>
        <begin position="191"/>
        <end position="354"/>
    </location>
</feature>
<accession>A0A561VHT0</accession>
<proteinExistence type="inferred from homology"/>
<reference evidence="6 7" key="1">
    <citation type="submission" date="2019-06" db="EMBL/GenBank/DDBJ databases">
        <title>Sequencing the genomes of 1000 actinobacteria strains.</title>
        <authorList>
            <person name="Klenk H.-P."/>
        </authorList>
    </citation>
    <scope>NUCLEOTIDE SEQUENCE [LARGE SCALE GENOMIC DNA]</scope>
    <source>
        <strain evidence="6 7">DSM 102131</strain>
    </source>
</reference>
<feature type="domain" description="Glycosyltransferase subfamily 4-like N-terminal" evidence="5">
    <location>
        <begin position="15"/>
        <end position="169"/>
    </location>
</feature>
<evidence type="ECO:0000259" key="4">
    <source>
        <dbReference type="Pfam" id="PF00534"/>
    </source>
</evidence>
<dbReference type="PANTHER" id="PTHR12526">
    <property type="entry name" value="GLYCOSYLTRANSFERASE"/>
    <property type="match status" value="1"/>
</dbReference>
<dbReference type="AlphaFoldDB" id="A0A561VHT0"/>
<evidence type="ECO:0000256" key="2">
    <source>
        <dbReference type="ARBA" id="ARBA00022676"/>
    </source>
</evidence>
<dbReference type="Gene3D" id="3.40.50.2000">
    <property type="entry name" value="Glycogen Phosphorylase B"/>
    <property type="match status" value="2"/>
</dbReference>
<dbReference type="InterPro" id="IPR001296">
    <property type="entry name" value="Glyco_trans_1"/>
</dbReference>
<organism evidence="6 7">
    <name type="scientific">Micromonospora palomenae</name>
    <dbReference type="NCBI Taxonomy" id="1461247"/>
    <lineage>
        <taxon>Bacteria</taxon>
        <taxon>Bacillati</taxon>
        <taxon>Actinomycetota</taxon>
        <taxon>Actinomycetes</taxon>
        <taxon>Micromonosporales</taxon>
        <taxon>Micromonosporaceae</taxon>
        <taxon>Micromonospora</taxon>
    </lineage>
</organism>
<keyword evidence="3 6" id="KW-0808">Transferase</keyword>
<keyword evidence="7" id="KW-1185">Reference proteome</keyword>